<protein>
    <recommendedName>
        <fullName evidence="3">SpoIIAA-like</fullName>
    </recommendedName>
</protein>
<organism evidence="1 2">
    <name type="scientific">Catalinimonas alkaloidigena</name>
    <dbReference type="NCBI Taxonomy" id="1075417"/>
    <lineage>
        <taxon>Bacteria</taxon>
        <taxon>Pseudomonadati</taxon>
        <taxon>Bacteroidota</taxon>
        <taxon>Cytophagia</taxon>
        <taxon>Cytophagales</taxon>
        <taxon>Catalimonadaceae</taxon>
        <taxon>Catalinimonas</taxon>
    </lineage>
</organism>
<evidence type="ECO:0008006" key="3">
    <source>
        <dbReference type="Google" id="ProtNLM"/>
    </source>
</evidence>
<evidence type="ECO:0000313" key="2">
    <source>
        <dbReference type="Proteomes" id="UP000198510"/>
    </source>
</evidence>
<dbReference type="RefSeq" id="WP_089683703.1">
    <property type="nucleotide sequence ID" value="NZ_FNFO01000006.1"/>
</dbReference>
<keyword evidence="2" id="KW-1185">Reference proteome</keyword>
<dbReference type="Proteomes" id="UP000198510">
    <property type="component" value="Unassembled WGS sequence"/>
</dbReference>
<reference evidence="1 2" key="1">
    <citation type="submission" date="2016-10" db="EMBL/GenBank/DDBJ databases">
        <authorList>
            <person name="de Groot N.N."/>
        </authorList>
    </citation>
    <scope>NUCLEOTIDE SEQUENCE [LARGE SCALE GENOMIC DNA]</scope>
    <source>
        <strain evidence="1 2">DSM 25186</strain>
    </source>
</reference>
<gene>
    <name evidence="1" type="ORF">SAMN05421823_10664</name>
</gene>
<dbReference type="STRING" id="1075417.SAMN05421823_10664"/>
<proteinExistence type="predicted"/>
<dbReference type="OrthoDB" id="979413at2"/>
<sequence length="144" mass="17562">MAPTTSPTAARTIIRSQHVIIEYSEAENVIIMTATRPFIPEDEFREMLAQLETFLRQQPVRKLIFDQRHLRHFHARSFEWLFCHWQPRMQHHALVQYCYLLPEDTLFRSEFRAFLRKIREEYPPNLFHEMQLHFCDSFLEALER</sequence>
<name>A0A1G9K5S0_9BACT</name>
<evidence type="ECO:0000313" key="1">
    <source>
        <dbReference type="EMBL" id="SDL45250.1"/>
    </source>
</evidence>
<dbReference type="EMBL" id="FNFO01000006">
    <property type="protein sequence ID" value="SDL45250.1"/>
    <property type="molecule type" value="Genomic_DNA"/>
</dbReference>
<dbReference type="AlphaFoldDB" id="A0A1G9K5S0"/>
<accession>A0A1G9K5S0</accession>